<organism evidence="4 5">
    <name type="scientific">Sedimentibacter hydroxybenzoicus DSM 7310</name>
    <dbReference type="NCBI Taxonomy" id="1123245"/>
    <lineage>
        <taxon>Bacteria</taxon>
        <taxon>Bacillati</taxon>
        <taxon>Bacillota</taxon>
        <taxon>Tissierellia</taxon>
        <taxon>Sedimentibacter</taxon>
    </lineage>
</organism>
<dbReference type="Proteomes" id="UP000611629">
    <property type="component" value="Unassembled WGS sequence"/>
</dbReference>
<feature type="binding site" evidence="3">
    <location>
        <position position="127"/>
    </location>
    <ligand>
        <name>substrate</name>
    </ligand>
</feature>
<feature type="active site" description="Proton acceptor" evidence="2">
    <location>
        <position position="89"/>
    </location>
</feature>
<dbReference type="Gene3D" id="3.10.490.10">
    <property type="entry name" value="Gamma-glutamyl cyclotransferase-like"/>
    <property type="match status" value="1"/>
</dbReference>
<proteinExistence type="predicted"/>
<dbReference type="PANTHER" id="PTHR12935">
    <property type="entry name" value="GAMMA-GLUTAMYLCYCLOTRANSFERASE"/>
    <property type="match status" value="1"/>
</dbReference>
<dbReference type="AlphaFoldDB" id="A0A974GUW7"/>
<name>A0A974GUW7_SEDHY</name>
<comment type="caution">
    <text evidence="4">The sequence shown here is derived from an EMBL/GenBank/DDBJ whole genome shotgun (WGS) entry which is preliminary data.</text>
</comment>
<evidence type="ECO:0000256" key="1">
    <source>
        <dbReference type="ARBA" id="ARBA00023239"/>
    </source>
</evidence>
<evidence type="ECO:0000256" key="2">
    <source>
        <dbReference type="PIRSR" id="PIRSR617939-1"/>
    </source>
</evidence>
<accession>A0A974GUW7</accession>
<evidence type="ECO:0000313" key="4">
    <source>
        <dbReference type="EMBL" id="NYB72727.1"/>
    </source>
</evidence>
<dbReference type="SUPFAM" id="SSF110857">
    <property type="entry name" value="Gamma-glutamyl cyclotransferase-like"/>
    <property type="match status" value="1"/>
</dbReference>
<evidence type="ECO:0000313" key="5">
    <source>
        <dbReference type="Proteomes" id="UP000611629"/>
    </source>
</evidence>
<keyword evidence="1" id="KW-0456">Lyase</keyword>
<dbReference type="RefSeq" id="WP_179236407.1">
    <property type="nucleotide sequence ID" value="NZ_JACBNQ010000001.1"/>
</dbReference>
<protein>
    <submittedName>
        <fullName evidence="4">Gamma-glutamylcyclotransferase</fullName>
    </submittedName>
</protein>
<dbReference type="PANTHER" id="PTHR12935:SF0">
    <property type="entry name" value="GAMMA-GLUTAMYLCYCLOTRANSFERASE"/>
    <property type="match status" value="1"/>
</dbReference>
<sequence length="160" mass="17900">MARLNYLYIYCEWLDSSLVKKWIPDAKLVTTAVCPDHKVSFVSYKDDKGEEFEGGCCLTDAQGETLYGVVWEVSEEALLSLDKLVKINEGKYTREYRAVKGNDGVAYATVSHSIKNPTGISLPSKEYLSHMVEGAKEFNFPAEYVEKLEALGQKEAESLA</sequence>
<dbReference type="Pfam" id="PF13772">
    <property type="entry name" value="AIG2_2"/>
    <property type="match status" value="1"/>
</dbReference>
<dbReference type="GO" id="GO:0003839">
    <property type="term" value="F:gamma-glutamylcyclotransferase activity"/>
    <property type="evidence" value="ECO:0007669"/>
    <property type="project" value="InterPro"/>
</dbReference>
<dbReference type="EMBL" id="JACBNQ010000001">
    <property type="protein sequence ID" value="NYB72727.1"/>
    <property type="molecule type" value="Genomic_DNA"/>
</dbReference>
<keyword evidence="5" id="KW-1185">Reference proteome</keyword>
<dbReference type="InterPro" id="IPR017939">
    <property type="entry name" value="G-Glutamylcylcotransferase"/>
</dbReference>
<reference evidence="4" key="1">
    <citation type="submission" date="2020-07" db="EMBL/GenBank/DDBJ databases">
        <title>Genomic analysis of a strain of Sedimentibacter Hydroxybenzoicus DSM7310.</title>
        <authorList>
            <person name="Ma S."/>
        </authorList>
    </citation>
    <scope>NUCLEOTIDE SEQUENCE</scope>
    <source>
        <strain evidence="4">DSM 7310</strain>
    </source>
</reference>
<gene>
    <name evidence="4" type="ORF">HZF24_01080</name>
</gene>
<dbReference type="InterPro" id="IPR036568">
    <property type="entry name" value="GGCT-like_sf"/>
</dbReference>
<evidence type="ECO:0000256" key="3">
    <source>
        <dbReference type="PIRSR" id="PIRSR617939-2"/>
    </source>
</evidence>